<dbReference type="Proteomes" id="UP001071230">
    <property type="component" value="Unassembled WGS sequence"/>
</dbReference>
<dbReference type="AlphaFoldDB" id="A0A8S0XX31"/>
<feature type="domain" description="4Fe-4S ferredoxin-type" evidence="5">
    <location>
        <begin position="38"/>
        <end position="68"/>
    </location>
</feature>
<dbReference type="PROSITE" id="PS51379">
    <property type="entry name" value="4FE4S_FER_2"/>
    <property type="match status" value="2"/>
</dbReference>
<evidence type="ECO:0000259" key="5">
    <source>
        <dbReference type="PROSITE" id="PS51379"/>
    </source>
</evidence>
<reference evidence="7" key="1">
    <citation type="submission" date="2014-11" db="EMBL/GenBank/DDBJ databases">
        <authorList>
            <person name="Hornung B.V."/>
        </authorList>
    </citation>
    <scope>NUCLEOTIDE SEQUENCE</scope>
    <source>
        <strain evidence="7">INE</strain>
    </source>
</reference>
<reference evidence="6" key="2">
    <citation type="submission" date="2020-01" db="EMBL/GenBank/DDBJ databases">
        <authorList>
            <person name="Hornung B."/>
        </authorList>
    </citation>
    <scope>NUCLEOTIDE SEQUENCE</scope>
    <source>
        <strain evidence="6">PacBioINE</strain>
    </source>
</reference>
<dbReference type="EMBL" id="LR746496">
    <property type="protein sequence ID" value="CAA7601437.1"/>
    <property type="molecule type" value="Genomic_DNA"/>
</dbReference>
<keyword evidence="3" id="KW-0408">Iron</keyword>
<evidence type="ECO:0000313" key="8">
    <source>
        <dbReference type="Proteomes" id="UP001071230"/>
    </source>
</evidence>
<evidence type="ECO:0000256" key="1">
    <source>
        <dbReference type="ARBA" id="ARBA00022485"/>
    </source>
</evidence>
<accession>A0A8S0XX31</accession>
<keyword evidence="8" id="KW-1185">Reference proteome</keyword>
<dbReference type="SUPFAM" id="SSF54862">
    <property type="entry name" value="4Fe-4S ferredoxins"/>
    <property type="match status" value="1"/>
</dbReference>
<protein>
    <submittedName>
        <fullName evidence="7">4Fe-4S ferredoxin-type iron-sulfur binding domain profile</fullName>
    </submittedName>
    <submittedName>
        <fullName evidence="6">4Fe-4S ferredoxin-type, iron-sulphur binding domain protein</fullName>
    </submittedName>
</protein>
<dbReference type="InterPro" id="IPR050572">
    <property type="entry name" value="Fe-S_Ferredoxin"/>
</dbReference>
<dbReference type="GO" id="GO:0051539">
    <property type="term" value="F:4 iron, 4 sulfur cluster binding"/>
    <property type="evidence" value="ECO:0007669"/>
    <property type="project" value="UniProtKB-KW"/>
</dbReference>
<dbReference type="Pfam" id="PF12838">
    <property type="entry name" value="Fer4_7"/>
    <property type="match status" value="1"/>
</dbReference>
<dbReference type="EMBL" id="CDGJ01000096">
    <property type="protein sequence ID" value="CEJ08868.1"/>
    <property type="molecule type" value="Genomic_DNA"/>
</dbReference>
<dbReference type="InterPro" id="IPR017900">
    <property type="entry name" value="4Fe4S_Fe_S_CS"/>
</dbReference>
<proteinExistence type="predicted"/>
<name>A0A8S0XX31_9FIRM</name>
<dbReference type="RefSeq" id="WP_240984964.1">
    <property type="nucleotide sequence ID" value="NZ_CDGJ01000096.1"/>
</dbReference>
<dbReference type="PROSITE" id="PS00198">
    <property type="entry name" value="4FE4S_FER_1"/>
    <property type="match status" value="1"/>
</dbReference>
<dbReference type="InterPro" id="IPR017896">
    <property type="entry name" value="4Fe4S_Fe-S-bd"/>
</dbReference>
<evidence type="ECO:0000256" key="3">
    <source>
        <dbReference type="ARBA" id="ARBA00023004"/>
    </source>
</evidence>
<organism evidence="6">
    <name type="scientific">Acididesulfobacillus acetoxydans</name>
    <dbReference type="NCBI Taxonomy" id="1561005"/>
    <lineage>
        <taxon>Bacteria</taxon>
        <taxon>Bacillati</taxon>
        <taxon>Bacillota</taxon>
        <taxon>Clostridia</taxon>
        <taxon>Eubacteriales</taxon>
        <taxon>Peptococcaceae</taxon>
        <taxon>Acididesulfobacillus</taxon>
    </lineage>
</organism>
<keyword evidence="1" id="KW-0004">4Fe-4S</keyword>
<evidence type="ECO:0000256" key="2">
    <source>
        <dbReference type="ARBA" id="ARBA00022723"/>
    </source>
</evidence>
<dbReference type="Gene3D" id="3.30.70.20">
    <property type="match status" value="1"/>
</dbReference>
<evidence type="ECO:0000313" key="6">
    <source>
        <dbReference type="EMBL" id="CAA7601437.1"/>
    </source>
</evidence>
<dbReference type="GO" id="GO:0046872">
    <property type="term" value="F:metal ion binding"/>
    <property type="evidence" value="ECO:0007669"/>
    <property type="project" value="UniProtKB-KW"/>
</dbReference>
<gene>
    <name evidence="6" type="ORF">DEACI_2104</name>
    <name evidence="7" type="ORF">DEACI_3350</name>
</gene>
<evidence type="ECO:0000256" key="4">
    <source>
        <dbReference type="ARBA" id="ARBA00023014"/>
    </source>
</evidence>
<dbReference type="PANTHER" id="PTHR43687">
    <property type="entry name" value="ADENYLYLSULFATE REDUCTASE, BETA SUBUNIT"/>
    <property type="match status" value="1"/>
</dbReference>
<keyword evidence="4" id="KW-0411">Iron-sulfur</keyword>
<feature type="domain" description="4Fe-4S ferredoxin-type" evidence="5">
    <location>
        <begin position="8"/>
        <end position="37"/>
    </location>
</feature>
<dbReference type="KEGG" id="aacx:DEACI_2104"/>
<keyword evidence="2" id="KW-0479">Metal-binding</keyword>
<dbReference type="Proteomes" id="UP000836597">
    <property type="component" value="Chromosome"/>
</dbReference>
<dbReference type="PANTHER" id="PTHR43687:SF1">
    <property type="entry name" value="FERREDOXIN III"/>
    <property type="match status" value="1"/>
</dbReference>
<evidence type="ECO:0000313" key="7">
    <source>
        <dbReference type="EMBL" id="CEJ08868.1"/>
    </source>
</evidence>
<sequence length="71" mass="8067">MVRVTENTQVIVNHDWCKKCGICLAFCPKRVLESDELGRVVVAKPEECIACRICERLCPDFAINIEVSKDE</sequence>